<protein>
    <submittedName>
        <fullName evidence="1">Uncharacterized protein</fullName>
    </submittedName>
</protein>
<organism evidence="1">
    <name type="scientific">Xenopus tropicalis</name>
    <name type="common">Western clawed frog</name>
    <name type="synonym">Silurana tropicalis</name>
    <dbReference type="NCBI Taxonomy" id="8364"/>
    <lineage>
        <taxon>Eukaryota</taxon>
        <taxon>Metazoa</taxon>
        <taxon>Chordata</taxon>
        <taxon>Craniata</taxon>
        <taxon>Vertebrata</taxon>
        <taxon>Euteleostomi</taxon>
        <taxon>Amphibia</taxon>
        <taxon>Batrachia</taxon>
        <taxon>Anura</taxon>
        <taxon>Pipoidea</taxon>
        <taxon>Pipidae</taxon>
        <taxon>Xenopodinae</taxon>
        <taxon>Xenopus</taxon>
        <taxon>Silurana</taxon>
    </lineage>
</organism>
<reference evidence="1" key="1">
    <citation type="submission" date="2009-11" db="EMBL/GenBank/DDBJ databases">
        <authorList>
            <consortium name="US DOE Joint Genome Institute (JGI-PGF)"/>
            <person name="Ottilar R."/>
            <person name="Schmutz J."/>
            <person name="Salamov A."/>
            <person name="Cheng J.F."/>
            <person name="Lucas S."/>
            <person name="Pitluck S."/>
            <person name="Gundlach H."/>
            <person name="Guo Y."/>
            <person name="Haberer G."/>
            <person name="Nasrallah J."/>
            <person name="Mayer K.F.X."/>
            <person name="van de Peer Y."/>
            <person name="Weigel D."/>
            <person name="Grigoriev I.V."/>
        </authorList>
    </citation>
    <scope>NUCLEOTIDE SEQUENCE</scope>
    <source>
        <strain evidence="1">Nigerian</strain>
    </source>
</reference>
<reference evidence="1" key="2">
    <citation type="journal article" date="2010" name="Science">
        <title>The genome of the Western clawed frog Xenopus tropicalis.</title>
        <authorList>
            <person name="Hellsten U."/>
            <person name="Harland R.M."/>
            <person name="Gilchrist M.J."/>
            <person name="Hendrix D."/>
            <person name="Jurka J."/>
            <person name="Kapitonov V."/>
            <person name="Ovcharenko I."/>
            <person name="Putnam N.H."/>
            <person name="Shu S."/>
            <person name="Taher L."/>
            <person name="Blitz I.L."/>
            <person name="Blumberg B."/>
            <person name="Dichmann D.S."/>
            <person name="Dubchak I."/>
            <person name="Amaya E."/>
            <person name="Detter J.C."/>
            <person name="Fletcher R."/>
            <person name="Gerhard D.S."/>
            <person name="Goodstein D."/>
            <person name="Graves T."/>
            <person name="Grigoriev I.V."/>
            <person name="Grimwood J."/>
            <person name="Kawashima T."/>
            <person name="Lindquist E."/>
            <person name="Lucas S.M."/>
            <person name="Mead P.E."/>
            <person name="Mitros T."/>
            <person name="Ogino H."/>
            <person name="Ohta Y."/>
            <person name="Poliakov A.V."/>
            <person name="Pollet N."/>
            <person name="Robert J."/>
            <person name="Salamov A."/>
            <person name="Sater A.K."/>
            <person name="Schmutz J."/>
            <person name="Terry A."/>
            <person name="Vize P.D."/>
            <person name="Warren W.C."/>
            <person name="Wells D."/>
            <person name="Wills A."/>
            <person name="Wilson R.K."/>
            <person name="Zimmerman L.B."/>
            <person name="Zorn A.M."/>
            <person name="Grainger R."/>
            <person name="Grammer T."/>
            <person name="Khokha M.K."/>
            <person name="Richardson P.M."/>
            <person name="Rokhsar D.S."/>
        </authorList>
    </citation>
    <scope>NUCLEOTIDE SEQUENCE [LARGE SCALE GENOMIC DNA]</scope>
    <source>
        <strain evidence="1">Nigerian</strain>
    </source>
</reference>
<accession>A0A1B8XVD5</accession>
<sequence length="133" mass="14845">MYIRELTLDLGFSGFRPLCNGNQPPPPPDFTQCVCIACGTKLHLCRGYSRVVQWYRRGPRLEQFQEPPQIDPISPSDTHIQSPQGFYRWHQTAPPAPSLSALLTYPHRSTDSQQEGGASTRGCGLKGYMAPVL</sequence>
<name>A0A1B8XVD5_XENTR</name>
<dbReference type="AlphaFoldDB" id="A0A1B8XVD5"/>
<gene>
    <name evidence="1" type="ORF">XENTR_v90026314mg</name>
</gene>
<evidence type="ECO:0000313" key="1">
    <source>
        <dbReference type="EMBL" id="OCA14615.1"/>
    </source>
</evidence>
<dbReference type="EMBL" id="KV461395">
    <property type="protein sequence ID" value="OCA14615.1"/>
    <property type="molecule type" value="Genomic_DNA"/>
</dbReference>
<proteinExistence type="predicted"/>
<reference evidence="1" key="3">
    <citation type="submission" date="2016-05" db="EMBL/GenBank/DDBJ databases">
        <title>WGS assembly of Xenopus tropicalis.</title>
        <authorList>
            <person name="Sessions A."/>
            <person name="Jenkins J."/>
            <person name="Mitros T."/>
            <person name="Lyons J.T."/>
            <person name="Dichmann D.S."/>
            <person name="Robert J."/>
            <person name="Harland R.M."/>
            <person name="Rokhsar D.S."/>
        </authorList>
    </citation>
    <scope>NUCLEOTIDE SEQUENCE</scope>
    <source>
        <strain evidence="1">Nigerian</strain>
    </source>
</reference>